<evidence type="ECO:0008006" key="2">
    <source>
        <dbReference type="Google" id="ProtNLM"/>
    </source>
</evidence>
<dbReference type="AlphaFoldDB" id="X1DEB2"/>
<comment type="caution">
    <text evidence="1">The sequence shown here is derived from an EMBL/GenBank/DDBJ whole genome shotgun (WGS) entry which is preliminary data.</text>
</comment>
<dbReference type="EMBL" id="BART01027577">
    <property type="protein sequence ID" value="GAG94766.1"/>
    <property type="molecule type" value="Genomic_DNA"/>
</dbReference>
<dbReference type="SUPFAM" id="SSF88874">
    <property type="entry name" value="Receptor-binding domain of short tail fibre protein gp12"/>
    <property type="match status" value="1"/>
</dbReference>
<protein>
    <recommendedName>
        <fullName evidence="2">Phage tail collar domain-containing protein</fullName>
    </recommendedName>
</protein>
<name>X1DEB2_9ZZZZ</name>
<evidence type="ECO:0000313" key="1">
    <source>
        <dbReference type="EMBL" id="GAG94766.1"/>
    </source>
</evidence>
<organism evidence="1">
    <name type="scientific">marine sediment metagenome</name>
    <dbReference type="NCBI Taxonomy" id="412755"/>
    <lineage>
        <taxon>unclassified sequences</taxon>
        <taxon>metagenomes</taxon>
        <taxon>ecological metagenomes</taxon>
    </lineage>
</organism>
<reference evidence="1" key="1">
    <citation type="journal article" date="2014" name="Front. Microbiol.">
        <title>High frequency of phylogenetically diverse reductive dehalogenase-homologous genes in deep subseafloor sedimentary metagenomes.</title>
        <authorList>
            <person name="Kawai M."/>
            <person name="Futagami T."/>
            <person name="Toyoda A."/>
            <person name="Takaki Y."/>
            <person name="Nishi S."/>
            <person name="Hori S."/>
            <person name="Arai W."/>
            <person name="Tsubouchi T."/>
            <person name="Morono Y."/>
            <person name="Uchiyama I."/>
            <person name="Ito T."/>
            <person name="Fujiyama A."/>
            <person name="Inagaki F."/>
            <person name="Takami H."/>
        </authorList>
    </citation>
    <scope>NUCLEOTIDE SEQUENCE</scope>
    <source>
        <strain evidence="1">Expedition CK06-06</strain>
    </source>
</reference>
<accession>X1DEB2</accession>
<feature type="non-terminal residue" evidence="1">
    <location>
        <position position="1"/>
    </location>
</feature>
<gene>
    <name evidence="1" type="ORF">S01H4_48863</name>
</gene>
<proteinExistence type="predicted"/>
<sequence length="80" mass="8357">LRDKFMVGAGSTYNPDAAGGAISHSHTFTSNGHSHTALSGDVIAGGVDWSDTTDVQTDSGTTGTDNHLPPYYALAYIMRV</sequence>